<organism evidence="1 2">
    <name type="scientific">Cryptococcus neoformans Tu259-1</name>
    <dbReference type="NCBI Taxonomy" id="1230072"/>
    <lineage>
        <taxon>Eukaryota</taxon>
        <taxon>Fungi</taxon>
        <taxon>Dikarya</taxon>
        <taxon>Basidiomycota</taxon>
        <taxon>Agaricomycotina</taxon>
        <taxon>Tremellomycetes</taxon>
        <taxon>Tremellales</taxon>
        <taxon>Cryptococcaceae</taxon>
        <taxon>Cryptococcus</taxon>
        <taxon>Cryptococcus neoformans species complex</taxon>
    </lineage>
</organism>
<name>A0A854QG97_CRYNE</name>
<comment type="caution">
    <text evidence="1">The sequence shown here is derived from an EMBL/GenBank/DDBJ whole genome shotgun (WGS) entry which is preliminary data.</text>
</comment>
<proteinExistence type="predicted"/>
<reference evidence="1 2" key="1">
    <citation type="submission" date="2017-06" db="EMBL/GenBank/DDBJ databases">
        <title>Global population genomics of the pathogenic fungus Cryptococcus neoformans var. grubii.</title>
        <authorList>
            <person name="Cuomo C."/>
            <person name="Litvintseva A."/>
            <person name="Chen Y."/>
            <person name="Young S."/>
            <person name="Zeng Q."/>
            <person name="Chapman S."/>
            <person name="Gujja S."/>
            <person name="Saif S."/>
            <person name="Birren B."/>
        </authorList>
    </citation>
    <scope>NUCLEOTIDE SEQUENCE [LARGE SCALE GENOMIC DNA]</scope>
    <source>
        <strain evidence="1 2">Tu259-1</strain>
    </source>
</reference>
<dbReference type="Proteomes" id="UP000199727">
    <property type="component" value="Unassembled WGS sequence"/>
</dbReference>
<dbReference type="EMBL" id="AMKT01000034">
    <property type="protein sequence ID" value="OXG23950.1"/>
    <property type="molecule type" value="Genomic_DNA"/>
</dbReference>
<accession>A0A854QG97</accession>
<sequence length="121" mass="14007">MVLWNKWASWPASSAEESGLYPIVLPLLWSPLQFPLSREIAIPRQKHLCQSFLISRRTCFNRTSSFFILKWFSSNAQRPTVRRLSNIGDGNLFGAFRGWIITSKSSAFNIFTQSMRSIRHL</sequence>
<gene>
    <name evidence="1" type="ORF">C361_02497</name>
</gene>
<dbReference type="AlphaFoldDB" id="A0A854QG97"/>
<evidence type="ECO:0000313" key="1">
    <source>
        <dbReference type="EMBL" id="OXG23950.1"/>
    </source>
</evidence>
<evidence type="ECO:0000313" key="2">
    <source>
        <dbReference type="Proteomes" id="UP000199727"/>
    </source>
</evidence>
<protein>
    <submittedName>
        <fullName evidence="1">Uncharacterized protein</fullName>
    </submittedName>
</protein>